<keyword evidence="1" id="KW-0472">Membrane</keyword>
<feature type="transmembrane region" description="Helical" evidence="1">
    <location>
        <begin position="18"/>
        <end position="40"/>
    </location>
</feature>
<evidence type="ECO:0000313" key="4">
    <source>
        <dbReference type="Proteomes" id="UP001500604"/>
    </source>
</evidence>
<dbReference type="Proteomes" id="UP001500604">
    <property type="component" value="Unassembled WGS sequence"/>
</dbReference>
<dbReference type="RefSeq" id="WP_345194840.1">
    <property type="nucleotide sequence ID" value="NZ_BAABFL010000119.1"/>
</dbReference>
<dbReference type="PANTHER" id="PTHR28008:SF1">
    <property type="entry name" value="DOMAIN PROTEIN, PUTATIVE (AFU_ORTHOLOGUE AFUA_3G10980)-RELATED"/>
    <property type="match status" value="1"/>
</dbReference>
<comment type="caution">
    <text evidence="3">The sequence shown here is derived from an EMBL/GenBank/DDBJ whole genome shotgun (WGS) entry which is preliminary data.</text>
</comment>
<sequence length="131" mass="14199">MSDQRPGGQLLMVGKRVVVARCLLLVALAVIGWIATFSPWQPFAGVSDKLRHVAAFLLLTALVWQSFPAWSATRRITVMVLLALGVELVQTLTPTREFHLDDLAASVAGTLLFEFARAGRAVIRSGGARQS</sequence>
<gene>
    <name evidence="3" type="ORF">GCM10023116_13550</name>
</gene>
<keyword evidence="1" id="KW-0812">Transmembrane</keyword>
<keyword evidence="1" id="KW-1133">Transmembrane helix</keyword>
<proteinExistence type="predicted"/>
<accession>A0ABP8UZW6</accession>
<organism evidence="3 4">
    <name type="scientific">Kistimonas scapharcae</name>
    <dbReference type="NCBI Taxonomy" id="1036133"/>
    <lineage>
        <taxon>Bacteria</taxon>
        <taxon>Pseudomonadati</taxon>
        <taxon>Pseudomonadota</taxon>
        <taxon>Gammaproteobacteria</taxon>
        <taxon>Oceanospirillales</taxon>
        <taxon>Endozoicomonadaceae</taxon>
        <taxon>Kistimonas</taxon>
    </lineage>
</organism>
<evidence type="ECO:0000256" key="1">
    <source>
        <dbReference type="SAM" id="Phobius"/>
    </source>
</evidence>
<dbReference type="EMBL" id="BAABFL010000119">
    <property type="protein sequence ID" value="GAA4649081.1"/>
    <property type="molecule type" value="Genomic_DNA"/>
</dbReference>
<keyword evidence="4" id="KW-1185">Reference proteome</keyword>
<feature type="domain" description="VanZ-like" evidence="2">
    <location>
        <begin position="40"/>
        <end position="112"/>
    </location>
</feature>
<evidence type="ECO:0000259" key="2">
    <source>
        <dbReference type="Pfam" id="PF04892"/>
    </source>
</evidence>
<dbReference type="InterPro" id="IPR006976">
    <property type="entry name" value="VanZ-like"/>
</dbReference>
<name>A0ABP8UZW6_9GAMM</name>
<evidence type="ECO:0000313" key="3">
    <source>
        <dbReference type="EMBL" id="GAA4649081.1"/>
    </source>
</evidence>
<feature type="transmembrane region" description="Helical" evidence="1">
    <location>
        <begin position="52"/>
        <end position="70"/>
    </location>
</feature>
<dbReference type="PANTHER" id="PTHR28008">
    <property type="entry name" value="DOMAIN PROTEIN, PUTATIVE (AFU_ORTHOLOGUE AFUA_3G10980)-RELATED"/>
    <property type="match status" value="1"/>
</dbReference>
<dbReference type="Pfam" id="PF04892">
    <property type="entry name" value="VanZ"/>
    <property type="match status" value="1"/>
</dbReference>
<reference evidence="4" key="1">
    <citation type="journal article" date="2019" name="Int. J. Syst. Evol. Microbiol.">
        <title>The Global Catalogue of Microorganisms (GCM) 10K type strain sequencing project: providing services to taxonomists for standard genome sequencing and annotation.</title>
        <authorList>
            <consortium name="The Broad Institute Genomics Platform"/>
            <consortium name="The Broad Institute Genome Sequencing Center for Infectious Disease"/>
            <person name="Wu L."/>
            <person name="Ma J."/>
        </authorList>
    </citation>
    <scope>NUCLEOTIDE SEQUENCE [LARGE SCALE GENOMIC DNA]</scope>
    <source>
        <strain evidence="4">JCM 17805</strain>
    </source>
</reference>
<protein>
    <recommendedName>
        <fullName evidence="2">VanZ-like domain-containing protein</fullName>
    </recommendedName>
</protein>